<sequence>MRHEELAAKTHRTKTGARFYKAFYWRGEWCRLTGLFGKVNGLTVAQAMGKEQGFTWTDENGDMLREGTPIRNLWQEIVPGVTTVPWG</sequence>
<evidence type="ECO:0000313" key="1">
    <source>
        <dbReference type="EMBL" id="AKF12886.1"/>
    </source>
</evidence>
<proteinExistence type="predicted"/>
<keyword evidence="2" id="KW-1185">Reference proteome</keyword>
<reference evidence="1 2" key="1">
    <citation type="submission" date="2015-04" db="EMBL/GenBank/DDBJ databases">
        <authorList>
            <person name="Schouten J.T."/>
            <person name="Crockett J.T."/>
            <person name="Hodson T.S."/>
            <person name="Hyde J.R."/>
            <person name="Smith T.A."/>
            <person name="Merrill B.D."/>
            <person name="Crook M.B."/>
            <person name="Griffitts J.S."/>
            <person name="Burnett S.H."/>
            <person name="Grose J.H."/>
            <person name="Breakwell D.P."/>
        </authorList>
    </citation>
    <scope>NUCLEOTIDE SEQUENCE [LARGE SCALE GENOMIC DNA]</scope>
</reference>
<name>A0A0F6WC38_9CAUD</name>
<accession>A0A0F6WC38</accession>
<protein>
    <submittedName>
        <fullName evidence="1">Uncharacterized protein</fullName>
    </submittedName>
</protein>
<evidence type="ECO:0000313" key="2">
    <source>
        <dbReference type="Proteomes" id="UP000221947"/>
    </source>
</evidence>
<dbReference type="EMBL" id="KR052480">
    <property type="protein sequence ID" value="AKF12886.1"/>
    <property type="molecule type" value="Genomic_DNA"/>
</dbReference>
<dbReference type="Proteomes" id="UP000221947">
    <property type="component" value="Segment"/>
</dbReference>
<organism evidence="1 2">
    <name type="scientific">Sinorhizobium phage phiM7</name>
    <dbReference type="NCBI Taxonomy" id="1647403"/>
    <lineage>
        <taxon>Viruses</taxon>
        <taxon>Duplodnaviria</taxon>
        <taxon>Heunggongvirae</taxon>
        <taxon>Uroviricota</taxon>
        <taxon>Caudoviricetes</taxon>
        <taxon>Emdodecavirus</taxon>
        <taxon>Emdodecavirus M7</taxon>
    </lineage>
</organism>
<gene>
    <name evidence="1" type="ORF">PHIM7_341</name>
</gene>